<dbReference type="InterPro" id="IPR027385">
    <property type="entry name" value="Beta-barrel_OMP"/>
</dbReference>
<dbReference type="RefSeq" id="WP_016420692.1">
    <property type="nucleotide sequence ID" value="NZ_FNND01000004.1"/>
</dbReference>
<keyword evidence="1 3" id="KW-0732">Signal</keyword>
<name>A0A1H2WD94_9FLAO</name>
<keyword evidence="6" id="KW-1185">Reference proteome</keyword>
<dbReference type="GeneID" id="85017428"/>
<proteinExistence type="predicted"/>
<dbReference type="Gene3D" id="2.40.160.20">
    <property type="match status" value="2"/>
</dbReference>
<dbReference type="OrthoDB" id="1010796at2"/>
<gene>
    <name evidence="5" type="ORF">SAMN05444420_10450</name>
</gene>
<feature type="coiled-coil region" evidence="2">
    <location>
        <begin position="529"/>
        <end position="566"/>
    </location>
</feature>
<evidence type="ECO:0000256" key="3">
    <source>
        <dbReference type="SAM" id="SignalP"/>
    </source>
</evidence>
<evidence type="ECO:0000259" key="4">
    <source>
        <dbReference type="Pfam" id="PF13505"/>
    </source>
</evidence>
<accession>A0A1H2WD94</accession>
<feature type="domain" description="Outer membrane protein beta-barrel" evidence="4">
    <location>
        <begin position="237"/>
        <end position="368"/>
    </location>
</feature>
<reference evidence="5 6" key="1">
    <citation type="submission" date="2016-10" db="EMBL/GenBank/DDBJ databases">
        <authorList>
            <person name="Varghese N."/>
            <person name="Submissions S."/>
        </authorList>
    </citation>
    <scope>NUCLEOTIDE SEQUENCE [LARGE SCALE GENOMIC DNA]</scope>
    <source>
        <strain evidence="5 6">DSM 11449</strain>
    </source>
</reference>
<evidence type="ECO:0000313" key="5">
    <source>
        <dbReference type="EMBL" id="SDW78497.1"/>
    </source>
</evidence>
<feature type="domain" description="Outer membrane protein beta-barrel" evidence="4">
    <location>
        <begin position="42"/>
        <end position="171"/>
    </location>
</feature>
<dbReference type="AlphaFoldDB" id="A0A1H2WD94"/>
<dbReference type="Pfam" id="PF13505">
    <property type="entry name" value="OMP_b-brl"/>
    <property type="match status" value="2"/>
</dbReference>
<feature type="chain" id="PRO_5028996592" evidence="3">
    <location>
        <begin position="21"/>
        <end position="588"/>
    </location>
</feature>
<evidence type="ECO:0000256" key="2">
    <source>
        <dbReference type="SAM" id="Coils"/>
    </source>
</evidence>
<dbReference type="SUPFAM" id="SSF56925">
    <property type="entry name" value="OMPA-like"/>
    <property type="match status" value="2"/>
</dbReference>
<protein>
    <submittedName>
        <fullName evidence="5">Opacity protein</fullName>
    </submittedName>
</protein>
<evidence type="ECO:0000313" key="6">
    <source>
        <dbReference type="Proteomes" id="UP000182771"/>
    </source>
</evidence>
<comment type="caution">
    <text evidence="5">The sequence shown here is derived from an EMBL/GenBank/DDBJ whole genome shotgun (WGS) entry which is preliminary data.</text>
</comment>
<dbReference type="EMBL" id="FNND01000004">
    <property type="protein sequence ID" value="SDW78497.1"/>
    <property type="molecule type" value="Genomic_DNA"/>
</dbReference>
<organism evidence="5 6">
    <name type="scientific">Capnocytophaga granulosa</name>
    <dbReference type="NCBI Taxonomy" id="45242"/>
    <lineage>
        <taxon>Bacteria</taxon>
        <taxon>Pseudomonadati</taxon>
        <taxon>Bacteroidota</taxon>
        <taxon>Flavobacteriia</taxon>
        <taxon>Flavobacteriales</taxon>
        <taxon>Flavobacteriaceae</taxon>
        <taxon>Capnocytophaga</taxon>
    </lineage>
</organism>
<keyword evidence="2" id="KW-0175">Coiled coil</keyword>
<evidence type="ECO:0000256" key="1">
    <source>
        <dbReference type="ARBA" id="ARBA00022729"/>
    </source>
</evidence>
<dbReference type="Proteomes" id="UP000182771">
    <property type="component" value="Unassembled WGS sequence"/>
</dbReference>
<feature type="signal peptide" evidence="3">
    <location>
        <begin position="1"/>
        <end position="20"/>
    </location>
</feature>
<sequence length="588" mass="65861">MKRKIFTSFFAITLGFNAVAQVKDISFAIAPTGEYVLWNKKSAIQNGFMVGGYVGFGFGRNLELLGSYSQSLGLKSRIDGFSVPDNIKDAFTSSDVDVHRWGGELKGNIPMTYSFQPYVTLGAGIQTIKANETKQDAIYYAFGLGTKFNLTRRLTLNLQAKGTYFNSDASNILYKPSEARTSTYNQWITDNISNEKMLNWSLQAGLQLYLGGRNPNELTELDNSYTNLKNFKVVVAPAIGYIDFDDDNNFRNTYLAGASLGFDFTEYIGVRGFYYQAMKEEKVSLNFDKLSLYGAEFLARLNVSNGVVPYITVGAGYLNVGKDYQGKVSTAENRSGIFAKGGLGLAIPLSKHLELFGVANLLYTTGNESADNALKSPNKLQGNVFYNAGIRIKFAKENEKYTYQDLVNELQTTEMKEGKEQAKGQNDTKATPISQKQKDIDYFNAQIATVERQIQLAYRQNDINNASSLLKEKEKWEELRNNYVAEHIPYPSENQANLVRMTPEQLQTLISEIVNKIEEGEGKTPDQRIDRLEKLLLEINNDNKKIEEQQKMNQSILEAVKNLEGNIQKTNVVVPTGQKTNTTKNGTK</sequence>
<dbReference type="InterPro" id="IPR011250">
    <property type="entry name" value="OMP/PagP_B-barrel"/>
</dbReference>